<gene>
    <name evidence="1" type="ORF">ACFFRN_06455</name>
</gene>
<keyword evidence="2" id="KW-1185">Reference proteome</keyword>
<dbReference type="RefSeq" id="WP_346123166.1">
    <property type="nucleotide sequence ID" value="NZ_BAAAXC010000014.1"/>
</dbReference>
<evidence type="ECO:0000313" key="2">
    <source>
        <dbReference type="Proteomes" id="UP001589646"/>
    </source>
</evidence>
<protein>
    <recommendedName>
        <fullName evidence="3">CHAD domain-containing protein</fullName>
    </recommendedName>
</protein>
<dbReference type="EMBL" id="JBHMCE010000002">
    <property type="protein sequence ID" value="MFB9526250.1"/>
    <property type="molecule type" value="Genomic_DNA"/>
</dbReference>
<proteinExistence type="predicted"/>
<name>A0ABV5PSQ3_9ACTN</name>
<accession>A0ABV5PSQ3</accession>
<sequence>MPATARSAAVMALRNSIATVVGLTPPKPRRDRARHALDRLVHIRQQAAALVADPATDHDHAAAWHFT</sequence>
<evidence type="ECO:0000313" key="1">
    <source>
        <dbReference type="EMBL" id="MFB9526250.1"/>
    </source>
</evidence>
<reference evidence="1 2" key="1">
    <citation type="submission" date="2024-09" db="EMBL/GenBank/DDBJ databases">
        <authorList>
            <person name="Sun Q."/>
            <person name="Mori K."/>
        </authorList>
    </citation>
    <scope>NUCLEOTIDE SEQUENCE [LARGE SCALE GENOMIC DNA]</scope>
    <source>
        <strain evidence="1 2">JCM 3323</strain>
    </source>
</reference>
<evidence type="ECO:0008006" key="3">
    <source>
        <dbReference type="Google" id="ProtNLM"/>
    </source>
</evidence>
<comment type="caution">
    <text evidence="1">The sequence shown here is derived from an EMBL/GenBank/DDBJ whole genome shotgun (WGS) entry which is preliminary data.</text>
</comment>
<dbReference type="Proteomes" id="UP001589646">
    <property type="component" value="Unassembled WGS sequence"/>
</dbReference>
<organism evidence="1 2">
    <name type="scientific">Nonomuraea roseola</name>
    <dbReference type="NCBI Taxonomy" id="46179"/>
    <lineage>
        <taxon>Bacteria</taxon>
        <taxon>Bacillati</taxon>
        <taxon>Actinomycetota</taxon>
        <taxon>Actinomycetes</taxon>
        <taxon>Streptosporangiales</taxon>
        <taxon>Streptosporangiaceae</taxon>
        <taxon>Nonomuraea</taxon>
    </lineage>
</organism>